<dbReference type="RefSeq" id="WP_075277026.1">
    <property type="nucleotide sequence ID" value="NZ_CP016908.1"/>
</dbReference>
<dbReference type="SMART" id="SM00079">
    <property type="entry name" value="PBPe"/>
    <property type="match status" value="1"/>
</dbReference>
<evidence type="ECO:0000256" key="4">
    <source>
        <dbReference type="RuleBase" id="RU003744"/>
    </source>
</evidence>
<dbReference type="PANTHER" id="PTHR35936">
    <property type="entry name" value="MEMBRANE-BOUND LYTIC MUREIN TRANSGLYCOSYLASE F"/>
    <property type="match status" value="1"/>
</dbReference>
<gene>
    <name evidence="7" type="ORF">BCY86_06470</name>
</gene>
<feature type="domain" description="Solute-binding protein family 3/N-terminal" evidence="5">
    <location>
        <begin position="27"/>
        <end position="243"/>
    </location>
</feature>
<dbReference type="InterPro" id="IPR018313">
    <property type="entry name" value="SBP_3_CS"/>
</dbReference>
<evidence type="ECO:0000256" key="2">
    <source>
        <dbReference type="ARBA" id="ARBA00010333"/>
    </source>
</evidence>
<dbReference type="KEGG" id="pabo:BCY86_06470"/>
<dbReference type="GO" id="GO:0030313">
    <property type="term" value="C:cell envelope"/>
    <property type="evidence" value="ECO:0007669"/>
    <property type="project" value="UniProtKB-SubCell"/>
</dbReference>
<evidence type="ECO:0000313" key="7">
    <source>
        <dbReference type="EMBL" id="APS00361.1"/>
    </source>
</evidence>
<dbReference type="PROSITE" id="PS01039">
    <property type="entry name" value="SBP_BACTERIAL_3"/>
    <property type="match status" value="1"/>
</dbReference>
<protein>
    <recommendedName>
        <fullName evidence="9">Solute-binding protein family 3/N-terminal domain-containing protein</fullName>
    </recommendedName>
</protein>
<dbReference type="SMART" id="SM00062">
    <property type="entry name" value="PBPb"/>
    <property type="match status" value="1"/>
</dbReference>
<evidence type="ECO:0000259" key="5">
    <source>
        <dbReference type="SMART" id="SM00062"/>
    </source>
</evidence>
<feature type="domain" description="Ionotropic glutamate receptor C-terminal" evidence="6">
    <location>
        <begin position="27"/>
        <end position="242"/>
    </location>
</feature>
<sequence length="245" mass="27343">MKKVVTVLLSLLLLFYFSCKKQRSSKKIYIGTSATYPPFEYKVGHELRGFDIELASLIGKELDKDIEIQDMQFGALLLALQNQKIDAVLASVTITPERTKSFDFSIPYFMDELTVVYKEGNPILSAEALQWKKVGCQLGTTMEIWLKNRLPTSQIHAMDDNSPLIEALKAHQIDAVLLGKSQAQEFCQRNSGLSSRVIASAPDGYGIVLRKGSPLLSEFNRAVNNLEAKGELKRLAQKWVATSSL</sequence>
<name>A0A1L6MXP3_9BACT</name>
<evidence type="ECO:0000256" key="3">
    <source>
        <dbReference type="ARBA" id="ARBA00022729"/>
    </source>
</evidence>
<dbReference type="AlphaFoldDB" id="A0A1L6MXP3"/>
<dbReference type="CDD" id="cd13530">
    <property type="entry name" value="PBP2_peptides_like"/>
    <property type="match status" value="1"/>
</dbReference>
<dbReference type="Gene3D" id="3.40.190.10">
    <property type="entry name" value="Periplasmic binding protein-like II"/>
    <property type="match status" value="2"/>
</dbReference>
<reference evidence="7 8" key="1">
    <citation type="submission" date="2016-08" db="EMBL/GenBank/DDBJ databases">
        <title>Identification and validation of antigenic proteins from Pajaroellobacter abortibovis using de-novo genome sequence assembly and reverse vaccinology.</title>
        <authorList>
            <person name="Welly B.T."/>
            <person name="Miller M.R."/>
            <person name="Stott J.L."/>
            <person name="Blanchard M.T."/>
            <person name="Islas-Trejo A.D."/>
            <person name="O'Rourke S.M."/>
            <person name="Young A.E."/>
            <person name="Medrano J.F."/>
            <person name="Van Eenennaam A.L."/>
        </authorList>
    </citation>
    <scope>NUCLEOTIDE SEQUENCE [LARGE SCALE GENOMIC DNA]</scope>
    <source>
        <strain evidence="7 8">BTF92-0548A/99-0131</strain>
    </source>
</reference>
<dbReference type="InterPro" id="IPR001320">
    <property type="entry name" value="Iontro_rcpt_C"/>
</dbReference>
<dbReference type="STRING" id="1882918.BCY86_06470"/>
<comment type="subcellular location">
    <subcellularLocation>
        <location evidence="1">Cell envelope</location>
    </subcellularLocation>
</comment>
<evidence type="ECO:0000259" key="6">
    <source>
        <dbReference type="SMART" id="SM00079"/>
    </source>
</evidence>
<evidence type="ECO:0008006" key="9">
    <source>
        <dbReference type="Google" id="ProtNLM"/>
    </source>
</evidence>
<evidence type="ECO:0000313" key="8">
    <source>
        <dbReference type="Proteomes" id="UP000185544"/>
    </source>
</evidence>
<dbReference type="InterPro" id="IPR001638">
    <property type="entry name" value="Solute-binding_3/MltF_N"/>
</dbReference>
<dbReference type="Pfam" id="PF00497">
    <property type="entry name" value="SBP_bac_3"/>
    <property type="match status" value="1"/>
</dbReference>
<accession>A0A1L6MXP3</accession>
<dbReference type="SUPFAM" id="SSF53850">
    <property type="entry name" value="Periplasmic binding protein-like II"/>
    <property type="match status" value="1"/>
</dbReference>
<evidence type="ECO:0000256" key="1">
    <source>
        <dbReference type="ARBA" id="ARBA00004196"/>
    </source>
</evidence>
<proteinExistence type="inferred from homology"/>
<dbReference type="Proteomes" id="UP000185544">
    <property type="component" value="Chromosome"/>
</dbReference>
<comment type="similarity">
    <text evidence="2 4">Belongs to the bacterial solute-binding protein 3 family.</text>
</comment>
<organism evidence="7 8">
    <name type="scientific">Pajaroellobacter abortibovis</name>
    <dbReference type="NCBI Taxonomy" id="1882918"/>
    <lineage>
        <taxon>Bacteria</taxon>
        <taxon>Pseudomonadati</taxon>
        <taxon>Myxococcota</taxon>
        <taxon>Polyangia</taxon>
        <taxon>Polyangiales</taxon>
        <taxon>Polyangiaceae</taxon>
    </lineage>
</organism>
<dbReference type="PANTHER" id="PTHR35936:SF17">
    <property type="entry name" value="ARGININE-BINDING EXTRACELLULAR PROTEIN ARTP"/>
    <property type="match status" value="1"/>
</dbReference>
<dbReference type="OrthoDB" id="5419093at2"/>
<dbReference type="EMBL" id="CP016908">
    <property type="protein sequence ID" value="APS00361.1"/>
    <property type="molecule type" value="Genomic_DNA"/>
</dbReference>
<keyword evidence="8" id="KW-1185">Reference proteome</keyword>
<keyword evidence="3" id="KW-0732">Signal</keyword>
<dbReference type="GO" id="GO:0016020">
    <property type="term" value="C:membrane"/>
    <property type="evidence" value="ECO:0007669"/>
    <property type="project" value="InterPro"/>
</dbReference>
<dbReference type="GO" id="GO:0015276">
    <property type="term" value="F:ligand-gated monoatomic ion channel activity"/>
    <property type="evidence" value="ECO:0007669"/>
    <property type="project" value="InterPro"/>
</dbReference>